<feature type="compositionally biased region" description="Basic residues" evidence="1">
    <location>
        <begin position="161"/>
        <end position="179"/>
    </location>
</feature>
<accession>A0AAW1V7S8</accession>
<evidence type="ECO:0000313" key="2">
    <source>
        <dbReference type="EMBL" id="KAK9891746.1"/>
    </source>
</evidence>
<proteinExistence type="predicted"/>
<name>A0AAW1V7S8_9CUCU</name>
<protein>
    <submittedName>
        <fullName evidence="2">Uncharacterized protein</fullName>
    </submittedName>
</protein>
<dbReference type="AlphaFoldDB" id="A0AAW1V7S8"/>
<dbReference type="EMBL" id="JARQZJ010000130">
    <property type="protein sequence ID" value="KAK9891746.1"/>
    <property type="molecule type" value="Genomic_DNA"/>
</dbReference>
<keyword evidence="3" id="KW-1185">Reference proteome</keyword>
<comment type="caution">
    <text evidence="2">The sequence shown here is derived from an EMBL/GenBank/DDBJ whole genome shotgun (WGS) entry which is preliminary data.</text>
</comment>
<gene>
    <name evidence="2" type="ORF">WA026_016543</name>
</gene>
<feature type="region of interest" description="Disordered" evidence="1">
    <location>
        <begin position="161"/>
        <end position="182"/>
    </location>
</feature>
<reference evidence="2 3" key="1">
    <citation type="submission" date="2023-03" db="EMBL/GenBank/DDBJ databases">
        <title>Genome insight into feeding habits of ladybird beetles.</title>
        <authorList>
            <person name="Li H.-S."/>
            <person name="Huang Y.-H."/>
            <person name="Pang H."/>
        </authorList>
    </citation>
    <scope>NUCLEOTIDE SEQUENCE [LARGE SCALE GENOMIC DNA]</scope>
    <source>
        <strain evidence="2">SYSU_2023b</strain>
        <tissue evidence="2">Whole body</tissue>
    </source>
</reference>
<dbReference type="Proteomes" id="UP001431783">
    <property type="component" value="Unassembled WGS sequence"/>
</dbReference>
<evidence type="ECO:0000313" key="3">
    <source>
        <dbReference type="Proteomes" id="UP001431783"/>
    </source>
</evidence>
<sequence>MMNPKPPKINGLIKLHEENIPIRPMVSYIKAPIRNLFKKIIEPLIIYTKRHVLSEELLRTSYSSYDEDDIEQKGEITPKNDFYKTKAQLKSHETTFSGDGEQLVNLVKDKEESFHVFLTTPNYATTKCSRSRQKAINYKEQGIVKDLFGTEDKENKMKQMTIKKKGKSTIKKDQKKKTKKNDSSKQLQRIVIVKFQLQLISKAFYS</sequence>
<organism evidence="2 3">
    <name type="scientific">Henosepilachna vigintioctopunctata</name>
    <dbReference type="NCBI Taxonomy" id="420089"/>
    <lineage>
        <taxon>Eukaryota</taxon>
        <taxon>Metazoa</taxon>
        <taxon>Ecdysozoa</taxon>
        <taxon>Arthropoda</taxon>
        <taxon>Hexapoda</taxon>
        <taxon>Insecta</taxon>
        <taxon>Pterygota</taxon>
        <taxon>Neoptera</taxon>
        <taxon>Endopterygota</taxon>
        <taxon>Coleoptera</taxon>
        <taxon>Polyphaga</taxon>
        <taxon>Cucujiformia</taxon>
        <taxon>Coccinelloidea</taxon>
        <taxon>Coccinellidae</taxon>
        <taxon>Epilachninae</taxon>
        <taxon>Epilachnini</taxon>
        <taxon>Henosepilachna</taxon>
    </lineage>
</organism>
<evidence type="ECO:0000256" key="1">
    <source>
        <dbReference type="SAM" id="MobiDB-lite"/>
    </source>
</evidence>